<evidence type="ECO:0000256" key="1">
    <source>
        <dbReference type="SAM" id="MobiDB-lite"/>
    </source>
</evidence>
<dbReference type="Pfam" id="PF07059">
    <property type="entry name" value="EDR2_C"/>
    <property type="match status" value="1"/>
</dbReference>
<evidence type="ECO:0000259" key="2">
    <source>
        <dbReference type="Pfam" id="PF07059"/>
    </source>
</evidence>
<evidence type="ECO:0000313" key="4">
    <source>
        <dbReference type="Proteomes" id="UP000250235"/>
    </source>
</evidence>
<organism evidence="3 4">
    <name type="scientific">Dorcoceras hygrometricum</name>
    <dbReference type="NCBI Taxonomy" id="472368"/>
    <lineage>
        <taxon>Eukaryota</taxon>
        <taxon>Viridiplantae</taxon>
        <taxon>Streptophyta</taxon>
        <taxon>Embryophyta</taxon>
        <taxon>Tracheophyta</taxon>
        <taxon>Spermatophyta</taxon>
        <taxon>Magnoliopsida</taxon>
        <taxon>eudicotyledons</taxon>
        <taxon>Gunneridae</taxon>
        <taxon>Pentapetalae</taxon>
        <taxon>asterids</taxon>
        <taxon>lamiids</taxon>
        <taxon>Lamiales</taxon>
        <taxon>Gesneriaceae</taxon>
        <taxon>Didymocarpoideae</taxon>
        <taxon>Trichosporeae</taxon>
        <taxon>Loxocarpinae</taxon>
        <taxon>Dorcoceras</taxon>
    </lineage>
</organism>
<feature type="compositionally biased region" description="Polar residues" evidence="1">
    <location>
        <begin position="37"/>
        <end position="53"/>
    </location>
</feature>
<dbReference type="Proteomes" id="UP000250235">
    <property type="component" value="Unassembled WGS sequence"/>
</dbReference>
<dbReference type="PANTHER" id="PTHR31558:SF3">
    <property type="entry name" value="CW14 PROTEIN"/>
    <property type="match status" value="1"/>
</dbReference>
<name>A0A2Z7A6X2_9LAMI</name>
<accession>A0A2Z7A6X2</accession>
<gene>
    <name evidence="3" type="ORF">F511_20757</name>
</gene>
<evidence type="ECO:0000313" key="3">
    <source>
        <dbReference type="EMBL" id="KZV17226.1"/>
    </source>
</evidence>
<dbReference type="InterPro" id="IPR009769">
    <property type="entry name" value="EDR2_C"/>
</dbReference>
<dbReference type="EMBL" id="KV018449">
    <property type="protein sequence ID" value="KZV17226.1"/>
    <property type="molecule type" value="Genomic_DNA"/>
</dbReference>
<keyword evidence="4" id="KW-1185">Reference proteome</keyword>
<protein>
    <recommendedName>
        <fullName evidence="2">Protein ENHANCED DISEASE RESISTANCE 2 C-terminal domain-containing protein</fullName>
    </recommendedName>
</protein>
<dbReference type="AlphaFoldDB" id="A0A2Z7A6X2"/>
<sequence length="478" mass="53660">MGICGSKPKGCVRVRSKLELQRKQRMQRARRKKATHCPSNKQNNRVEPSSQTDLSYCNPAFQDSWFDPDSVIDSDCEDEFFSVPDDASQAGSISTGVTPRFSNHVAQNSGSDSHLNHDDYEAKDASGCEISSVPCVDETADADQSGNLHSCGFLSNTFLPCLACDESLDGKRKTPHPGGPSTRKKLSLIPSFKWKDGQEHNILSSAKPITRRPIAGSQIMCSSLEKNIAGSWSQIDPNTFKVRGKNYNKDKRKEAASSFAAYVPFGADLYLSPRKINHVAQFVELPAIDSSGEVPPILVIPLYTATIFQNENDGPGMNVVFYFKISENYSKCLPVPFQENFRRIINNETERIKGFAIDTISPIRERLKILAGVANIEDLELNGAERKLMHAYNEKPILSRPQHEFYTGENYFEIDLDIHRFSYIARKGFQTFQDRIKHCIFDFGLTIQGNKAEDLPECLLCCIRLKELDYSNYGQLSL</sequence>
<proteinExistence type="predicted"/>
<feature type="compositionally biased region" description="Basic residues" evidence="1">
    <location>
        <begin position="23"/>
        <end position="35"/>
    </location>
</feature>
<reference evidence="3 4" key="1">
    <citation type="journal article" date="2015" name="Proc. Natl. Acad. Sci. U.S.A.">
        <title>The resurrection genome of Boea hygrometrica: A blueprint for survival of dehydration.</title>
        <authorList>
            <person name="Xiao L."/>
            <person name="Yang G."/>
            <person name="Zhang L."/>
            <person name="Yang X."/>
            <person name="Zhao S."/>
            <person name="Ji Z."/>
            <person name="Zhou Q."/>
            <person name="Hu M."/>
            <person name="Wang Y."/>
            <person name="Chen M."/>
            <person name="Xu Y."/>
            <person name="Jin H."/>
            <person name="Xiao X."/>
            <person name="Hu G."/>
            <person name="Bao F."/>
            <person name="Hu Y."/>
            <person name="Wan P."/>
            <person name="Li L."/>
            <person name="Deng X."/>
            <person name="Kuang T."/>
            <person name="Xiang C."/>
            <person name="Zhu J.K."/>
            <person name="Oliver M.J."/>
            <person name="He Y."/>
        </authorList>
    </citation>
    <scope>NUCLEOTIDE SEQUENCE [LARGE SCALE GENOMIC DNA]</scope>
    <source>
        <strain evidence="4">cv. XS01</strain>
    </source>
</reference>
<feature type="domain" description="Protein ENHANCED DISEASE RESISTANCE 2 C-terminal" evidence="2">
    <location>
        <begin position="232"/>
        <end position="469"/>
    </location>
</feature>
<feature type="region of interest" description="Disordered" evidence="1">
    <location>
        <begin position="19"/>
        <end position="53"/>
    </location>
</feature>
<dbReference type="PANTHER" id="PTHR31558">
    <property type="entry name" value="CW14 PROTEIN"/>
    <property type="match status" value="1"/>
</dbReference>
<dbReference type="OrthoDB" id="9970435at2759"/>